<sequence>MFGHGGYAACVNNQPPSFPIIHWNNSSHSVVKIANLRHSRLSRSTVSLSIPSAGREPLSLLCLLLWMMKSPVPDFSPGSEAIISQNAQLELFLSTESRGLEIE</sequence>
<dbReference type="EMBL" id="KI963943">
    <property type="protein sequence ID" value="EUC48286.1"/>
    <property type="molecule type" value="Genomic_DNA"/>
</dbReference>
<gene>
    <name evidence="1" type="ORF">COCMIDRAFT_87827</name>
</gene>
<keyword evidence="2" id="KW-1185">Reference proteome</keyword>
<dbReference type="RefSeq" id="XP_007685285.1">
    <property type="nucleotide sequence ID" value="XM_007687095.1"/>
</dbReference>
<dbReference type="GeneID" id="19127137"/>
<reference evidence="1 2" key="1">
    <citation type="journal article" date="2013" name="PLoS Genet.">
        <title>Comparative genome structure, secondary metabolite, and effector coding capacity across Cochliobolus pathogens.</title>
        <authorList>
            <person name="Condon B.J."/>
            <person name="Leng Y."/>
            <person name="Wu D."/>
            <person name="Bushley K.E."/>
            <person name="Ohm R.A."/>
            <person name="Otillar R."/>
            <person name="Martin J."/>
            <person name="Schackwitz W."/>
            <person name="Grimwood J."/>
            <person name="MohdZainudin N."/>
            <person name="Xue C."/>
            <person name="Wang R."/>
            <person name="Manning V.A."/>
            <person name="Dhillon B."/>
            <person name="Tu Z.J."/>
            <person name="Steffenson B.J."/>
            <person name="Salamov A."/>
            <person name="Sun H."/>
            <person name="Lowry S."/>
            <person name="LaButti K."/>
            <person name="Han J."/>
            <person name="Copeland A."/>
            <person name="Lindquist E."/>
            <person name="Barry K."/>
            <person name="Schmutz J."/>
            <person name="Baker S.E."/>
            <person name="Ciuffetti L.M."/>
            <person name="Grigoriev I.V."/>
            <person name="Zhong S."/>
            <person name="Turgeon B.G."/>
        </authorList>
    </citation>
    <scope>NUCLEOTIDE SEQUENCE [LARGE SCALE GENOMIC DNA]</scope>
    <source>
        <strain evidence="1 2">ATCC 44560</strain>
    </source>
</reference>
<dbReference type="Proteomes" id="UP000054032">
    <property type="component" value="Unassembled WGS sequence"/>
</dbReference>
<dbReference type="HOGENOM" id="CLU_152667_0_0_1"/>
<organism evidence="1 2">
    <name type="scientific">Bipolaris oryzae ATCC 44560</name>
    <dbReference type="NCBI Taxonomy" id="930090"/>
    <lineage>
        <taxon>Eukaryota</taxon>
        <taxon>Fungi</taxon>
        <taxon>Dikarya</taxon>
        <taxon>Ascomycota</taxon>
        <taxon>Pezizomycotina</taxon>
        <taxon>Dothideomycetes</taxon>
        <taxon>Pleosporomycetidae</taxon>
        <taxon>Pleosporales</taxon>
        <taxon>Pleosporineae</taxon>
        <taxon>Pleosporaceae</taxon>
        <taxon>Bipolaris</taxon>
    </lineage>
</organism>
<protein>
    <submittedName>
        <fullName evidence="1">Uncharacterized protein</fullName>
    </submittedName>
</protein>
<dbReference type="KEGG" id="bor:COCMIDRAFT_87827"/>
<accession>W6ZWU4</accession>
<evidence type="ECO:0000313" key="2">
    <source>
        <dbReference type="Proteomes" id="UP000054032"/>
    </source>
</evidence>
<name>W6ZWU4_COCMI</name>
<dbReference type="OrthoDB" id="10370111at2759"/>
<proteinExistence type="predicted"/>
<evidence type="ECO:0000313" key="1">
    <source>
        <dbReference type="EMBL" id="EUC48286.1"/>
    </source>
</evidence>
<dbReference type="AlphaFoldDB" id="W6ZWU4"/>